<sequence length="157" mass="17325">MIQCAFKLNNEPMSEFRIGALSFPAFSGSGLHVNNRSLVCTPKFGAIPAGRYYIFDRQSGGVVGPFMEWLNLNGNDKSDWYALYAIDGNIDDDKVLCDKIVRSQLRLHPKGRLGVSEGCVTIEQRSDWVRIRSILTNVPKISVPGSALKAYGVLTVS</sequence>
<dbReference type="Proteomes" id="UP000682266">
    <property type="component" value="Unassembled WGS sequence"/>
</dbReference>
<accession>A0AA41ED76</accession>
<proteinExistence type="predicted"/>
<evidence type="ECO:0000259" key="1">
    <source>
        <dbReference type="Pfam" id="PF10908"/>
    </source>
</evidence>
<gene>
    <name evidence="2" type="ORF">KDW93_27960</name>
</gene>
<protein>
    <submittedName>
        <fullName evidence="2">DUF2778 domain-containing protein</fullName>
    </submittedName>
</protein>
<evidence type="ECO:0000313" key="2">
    <source>
        <dbReference type="EMBL" id="MBR8132747.1"/>
    </source>
</evidence>
<dbReference type="AlphaFoldDB" id="A0AA41ED76"/>
<reference evidence="2" key="1">
    <citation type="submission" date="2021-04" db="EMBL/GenBank/DDBJ databases">
        <title>A collection of bacterial strains from the Burkholderia cepacia Research Laboratory and Repository.</title>
        <authorList>
            <person name="Lipuma J."/>
            <person name="Spilker T."/>
        </authorList>
    </citation>
    <scope>NUCLEOTIDE SEQUENCE</scope>
    <source>
        <strain evidence="2">AU36012</strain>
    </source>
</reference>
<name>A0AA41ED76_9BURK</name>
<organism evidence="2 3">
    <name type="scientific">Burkholderia ambifaria</name>
    <dbReference type="NCBI Taxonomy" id="152480"/>
    <lineage>
        <taxon>Bacteria</taxon>
        <taxon>Pseudomonadati</taxon>
        <taxon>Pseudomonadota</taxon>
        <taxon>Betaproteobacteria</taxon>
        <taxon>Burkholderiales</taxon>
        <taxon>Burkholderiaceae</taxon>
        <taxon>Burkholderia</taxon>
        <taxon>Burkholderia cepacia complex</taxon>
    </lineage>
</organism>
<comment type="caution">
    <text evidence="2">The sequence shown here is derived from an EMBL/GenBank/DDBJ whole genome shotgun (WGS) entry which is preliminary data.</text>
</comment>
<dbReference type="EMBL" id="JAGSVG010000032">
    <property type="protein sequence ID" value="MBR8132747.1"/>
    <property type="molecule type" value="Genomic_DNA"/>
</dbReference>
<dbReference type="Pfam" id="PF10908">
    <property type="entry name" value="Tlde1_dom"/>
    <property type="match status" value="1"/>
</dbReference>
<feature type="domain" description="Tlde1" evidence="1">
    <location>
        <begin position="23"/>
        <end position="145"/>
    </location>
</feature>
<dbReference type="InterPro" id="IPR021225">
    <property type="entry name" value="Tlde1_dom"/>
</dbReference>
<evidence type="ECO:0000313" key="3">
    <source>
        <dbReference type="Proteomes" id="UP000682266"/>
    </source>
</evidence>